<reference evidence="5 6" key="1">
    <citation type="submission" date="2023-12" db="EMBL/GenBank/DDBJ databases">
        <title>Description of an unclassified Opitutus bacterium of Verrucomicrobiota.</title>
        <authorList>
            <person name="Zhang D.-F."/>
        </authorList>
    </citation>
    <scope>NUCLEOTIDE SEQUENCE [LARGE SCALE GENOMIC DNA]</scope>
    <source>
        <strain evidence="5 6">WL0086</strain>
    </source>
</reference>
<evidence type="ECO:0000259" key="3">
    <source>
        <dbReference type="Pfam" id="PF01408"/>
    </source>
</evidence>
<dbReference type="RefSeq" id="WP_221032768.1">
    <property type="nucleotide sequence ID" value="NZ_CP139781.1"/>
</dbReference>
<keyword evidence="6" id="KW-1185">Reference proteome</keyword>
<dbReference type="EMBL" id="CP139781">
    <property type="protein sequence ID" value="WRQ85691.1"/>
    <property type="molecule type" value="Genomic_DNA"/>
</dbReference>
<protein>
    <submittedName>
        <fullName evidence="5">Gfo/Idh/MocA family oxidoreductase</fullName>
    </submittedName>
</protein>
<evidence type="ECO:0000256" key="2">
    <source>
        <dbReference type="ARBA" id="ARBA00023002"/>
    </source>
</evidence>
<dbReference type="Gene3D" id="3.30.360.10">
    <property type="entry name" value="Dihydrodipicolinate Reductase, domain 2"/>
    <property type="match status" value="1"/>
</dbReference>
<keyword evidence="2" id="KW-0560">Oxidoreductase</keyword>
<dbReference type="SUPFAM" id="SSF55347">
    <property type="entry name" value="Glyceraldehyde-3-phosphate dehydrogenase-like, C-terminal domain"/>
    <property type="match status" value="1"/>
</dbReference>
<accession>A0ABZ1C200</accession>
<evidence type="ECO:0000259" key="4">
    <source>
        <dbReference type="Pfam" id="PF22725"/>
    </source>
</evidence>
<dbReference type="InterPro" id="IPR050984">
    <property type="entry name" value="Gfo/Idh/MocA_domain"/>
</dbReference>
<gene>
    <name evidence="5" type="ORF">K1X11_012835</name>
</gene>
<dbReference type="InterPro" id="IPR055170">
    <property type="entry name" value="GFO_IDH_MocA-like_dom"/>
</dbReference>
<evidence type="ECO:0000256" key="1">
    <source>
        <dbReference type="ARBA" id="ARBA00010928"/>
    </source>
</evidence>
<proteinExistence type="inferred from homology"/>
<comment type="similarity">
    <text evidence="1">Belongs to the Gfo/Idh/MocA family.</text>
</comment>
<dbReference type="Pfam" id="PF01408">
    <property type="entry name" value="GFO_IDH_MocA"/>
    <property type="match status" value="1"/>
</dbReference>
<sequence>MTDSAATLPPLRWGILATGHIAGVFARGLRSAQTGQLVAVGSRDEAAAQRFAAEHGIDPAHAHGSREALLADAAVEAVYVATPHPFHEDAVVAALAAGKHVLCEKPIGMSLAEVERMQAAAATHDRTLMEAWMYRCHPQTARLVELVRAGTIGELRHVQSAFSFNAPFDAAGRLWNKALGGGGILDVGGYPLSYARLLAGVAQGTAFAEPVALHAVGVVHPETGTDVRSSAVAQFAGGMTAELSCGTDVTQENVVRVYGSKGRIVVPSPFVVHHEPEPTVLEVWADGAGAPEHITVTPDRDLYAYEADAFAAAVRAGQREVPACPWADTRGNLAAMLDWCAQLGVRYG</sequence>
<evidence type="ECO:0000313" key="6">
    <source>
        <dbReference type="Proteomes" id="UP000738431"/>
    </source>
</evidence>
<dbReference type="InterPro" id="IPR000683">
    <property type="entry name" value="Gfo/Idh/MocA-like_OxRdtase_N"/>
</dbReference>
<dbReference type="Pfam" id="PF22725">
    <property type="entry name" value="GFO_IDH_MocA_C3"/>
    <property type="match status" value="1"/>
</dbReference>
<dbReference type="Proteomes" id="UP000738431">
    <property type="component" value="Chromosome"/>
</dbReference>
<name>A0ABZ1C200_9BACT</name>
<organism evidence="5 6">
    <name type="scientific">Actomonas aquatica</name>
    <dbReference type="NCBI Taxonomy" id="2866162"/>
    <lineage>
        <taxon>Bacteria</taxon>
        <taxon>Pseudomonadati</taxon>
        <taxon>Verrucomicrobiota</taxon>
        <taxon>Opitutia</taxon>
        <taxon>Opitutales</taxon>
        <taxon>Opitutaceae</taxon>
        <taxon>Actomonas</taxon>
    </lineage>
</organism>
<dbReference type="PANTHER" id="PTHR22604:SF105">
    <property type="entry name" value="TRANS-1,2-DIHYDROBENZENE-1,2-DIOL DEHYDROGENASE"/>
    <property type="match status" value="1"/>
</dbReference>
<feature type="domain" description="Gfo/Idh/MocA-like oxidoreductase N-terminal" evidence="3">
    <location>
        <begin position="12"/>
        <end position="130"/>
    </location>
</feature>
<dbReference type="Gene3D" id="3.40.50.720">
    <property type="entry name" value="NAD(P)-binding Rossmann-like Domain"/>
    <property type="match status" value="1"/>
</dbReference>
<evidence type="ECO:0000313" key="5">
    <source>
        <dbReference type="EMBL" id="WRQ85691.1"/>
    </source>
</evidence>
<dbReference type="InterPro" id="IPR036291">
    <property type="entry name" value="NAD(P)-bd_dom_sf"/>
</dbReference>
<dbReference type="PANTHER" id="PTHR22604">
    <property type="entry name" value="OXIDOREDUCTASES"/>
    <property type="match status" value="1"/>
</dbReference>
<feature type="domain" description="GFO/IDH/MocA-like oxidoreductase" evidence="4">
    <location>
        <begin position="142"/>
        <end position="265"/>
    </location>
</feature>
<dbReference type="SUPFAM" id="SSF51735">
    <property type="entry name" value="NAD(P)-binding Rossmann-fold domains"/>
    <property type="match status" value="1"/>
</dbReference>